<organism evidence="1 2">
    <name type="scientific">Eiseniibacteriota bacterium</name>
    <dbReference type="NCBI Taxonomy" id="2212470"/>
    <lineage>
        <taxon>Bacteria</taxon>
        <taxon>Candidatus Eiseniibacteriota</taxon>
    </lineage>
</organism>
<sequence>MDEGKILVIRPAIPDSWSGFRVEIEHPSGSGYHLEVVNPERQAGEVVEARLDGAPVPVVKGAARVPLTQDGAEHRVVVVLGAKVRAGHEIRGAERTGS</sequence>
<name>A0A538TLT0_UNCEI</name>
<gene>
    <name evidence="1" type="ORF">E6K78_08910</name>
</gene>
<dbReference type="AlphaFoldDB" id="A0A538TLT0"/>
<dbReference type="GO" id="GO:0005975">
    <property type="term" value="P:carbohydrate metabolic process"/>
    <property type="evidence" value="ECO:0007669"/>
    <property type="project" value="InterPro"/>
</dbReference>
<comment type="caution">
    <text evidence="1">The sequence shown here is derived from an EMBL/GenBank/DDBJ whole genome shotgun (WGS) entry which is preliminary data.</text>
</comment>
<accession>A0A538TLT0</accession>
<dbReference type="SUPFAM" id="SSF48208">
    <property type="entry name" value="Six-hairpin glycosidases"/>
    <property type="match status" value="1"/>
</dbReference>
<proteinExistence type="predicted"/>
<dbReference type="EMBL" id="VBOY01000083">
    <property type="protein sequence ID" value="TMQ64568.1"/>
    <property type="molecule type" value="Genomic_DNA"/>
</dbReference>
<reference evidence="1 2" key="1">
    <citation type="journal article" date="2019" name="Nat. Microbiol.">
        <title>Mediterranean grassland soil C-N compound turnover is dependent on rainfall and depth, and is mediated by genomically divergent microorganisms.</title>
        <authorList>
            <person name="Diamond S."/>
            <person name="Andeer P.F."/>
            <person name="Li Z."/>
            <person name="Crits-Christoph A."/>
            <person name="Burstein D."/>
            <person name="Anantharaman K."/>
            <person name="Lane K.R."/>
            <person name="Thomas B.C."/>
            <person name="Pan C."/>
            <person name="Northen T.R."/>
            <person name="Banfield J.F."/>
        </authorList>
    </citation>
    <scope>NUCLEOTIDE SEQUENCE [LARGE SCALE GENOMIC DNA]</scope>
    <source>
        <strain evidence="1">WS_8</strain>
    </source>
</reference>
<evidence type="ECO:0000313" key="1">
    <source>
        <dbReference type="EMBL" id="TMQ64568.1"/>
    </source>
</evidence>
<dbReference type="InterPro" id="IPR008928">
    <property type="entry name" value="6-hairpin_glycosidase_sf"/>
</dbReference>
<evidence type="ECO:0000313" key="2">
    <source>
        <dbReference type="Proteomes" id="UP000316609"/>
    </source>
</evidence>
<dbReference type="Gene3D" id="2.60.420.10">
    <property type="entry name" value="Maltose phosphorylase, domain 3"/>
    <property type="match status" value="1"/>
</dbReference>
<dbReference type="Proteomes" id="UP000316609">
    <property type="component" value="Unassembled WGS sequence"/>
</dbReference>
<protein>
    <submittedName>
        <fullName evidence="1">Uncharacterized protein</fullName>
    </submittedName>
</protein>